<dbReference type="EMBL" id="NBSK02000001">
    <property type="protein sequence ID" value="KAJ0228583.1"/>
    <property type="molecule type" value="Genomic_DNA"/>
</dbReference>
<organism evidence="1 2">
    <name type="scientific">Lactuca sativa</name>
    <name type="common">Garden lettuce</name>
    <dbReference type="NCBI Taxonomy" id="4236"/>
    <lineage>
        <taxon>Eukaryota</taxon>
        <taxon>Viridiplantae</taxon>
        <taxon>Streptophyta</taxon>
        <taxon>Embryophyta</taxon>
        <taxon>Tracheophyta</taxon>
        <taxon>Spermatophyta</taxon>
        <taxon>Magnoliopsida</taxon>
        <taxon>eudicotyledons</taxon>
        <taxon>Gunneridae</taxon>
        <taxon>Pentapetalae</taxon>
        <taxon>asterids</taxon>
        <taxon>campanulids</taxon>
        <taxon>Asterales</taxon>
        <taxon>Asteraceae</taxon>
        <taxon>Cichorioideae</taxon>
        <taxon>Cichorieae</taxon>
        <taxon>Lactucinae</taxon>
        <taxon>Lactuca</taxon>
    </lineage>
</organism>
<dbReference type="PANTHER" id="PTHR12498">
    <property type="entry name" value="N-TERMINAL ASPARAGINE AMIDOHYDROLASE"/>
    <property type="match status" value="1"/>
</dbReference>
<dbReference type="AlphaFoldDB" id="A0A9R1WQP1"/>
<evidence type="ECO:0000313" key="1">
    <source>
        <dbReference type="EMBL" id="KAJ0228583.1"/>
    </source>
</evidence>
<name>A0A9R1WQP1_LACSA</name>
<dbReference type="Pfam" id="PF14736">
    <property type="entry name" value="N_Asn_amidohyd"/>
    <property type="match status" value="1"/>
</dbReference>
<protein>
    <submittedName>
        <fullName evidence="1">Uncharacterized protein</fullName>
    </submittedName>
</protein>
<comment type="caution">
    <text evidence="1">The sequence shown here is derived from an EMBL/GenBank/DDBJ whole genome shotgun (WGS) entry which is preliminary data.</text>
</comment>
<dbReference type="GO" id="GO:0008418">
    <property type="term" value="F:protein-N-terminal asparagine amidohydrolase activity"/>
    <property type="evidence" value="ECO:0007669"/>
    <property type="project" value="InterPro"/>
</dbReference>
<gene>
    <name evidence="1" type="ORF">LSAT_V11C100043280</name>
</gene>
<dbReference type="PANTHER" id="PTHR12498:SF0">
    <property type="entry name" value="PROTEIN N-TERMINAL ASPARAGINE AMIDOHYDROLASE"/>
    <property type="match status" value="1"/>
</dbReference>
<dbReference type="Proteomes" id="UP000235145">
    <property type="component" value="Unassembled WGS sequence"/>
</dbReference>
<keyword evidence="2" id="KW-1185">Reference proteome</keyword>
<dbReference type="InterPro" id="IPR026750">
    <property type="entry name" value="NTAN1"/>
</dbReference>
<reference evidence="1 2" key="1">
    <citation type="journal article" date="2017" name="Nat. Commun.">
        <title>Genome assembly with in vitro proximity ligation data and whole-genome triplication in lettuce.</title>
        <authorList>
            <person name="Reyes-Chin-Wo S."/>
            <person name="Wang Z."/>
            <person name="Yang X."/>
            <person name="Kozik A."/>
            <person name="Arikit S."/>
            <person name="Song C."/>
            <person name="Xia L."/>
            <person name="Froenicke L."/>
            <person name="Lavelle D.O."/>
            <person name="Truco M.J."/>
            <person name="Xia R."/>
            <person name="Zhu S."/>
            <person name="Xu C."/>
            <person name="Xu H."/>
            <person name="Xu X."/>
            <person name="Cox K."/>
            <person name="Korf I."/>
            <person name="Meyers B.C."/>
            <person name="Michelmore R.W."/>
        </authorList>
    </citation>
    <scope>NUCLEOTIDE SEQUENCE [LARGE SCALE GENOMIC DNA]</scope>
    <source>
        <strain evidence="2">cv. Salinas</strain>
        <tissue evidence="1">Seedlings</tissue>
    </source>
</reference>
<evidence type="ECO:0000313" key="2">
    <source>
        <dbReference type="Proteomes" id="UP000235145"/>
    </source>
</evidence>
<proteinExistence type="predicted"/>
<accession>A0A9R1WQP1</accession>
<sequence length="181" mass="20639">MKIVEKLAESKVKFEIRNFQVLKHNTRWDSEGNAYPIFHGLLVEMSNGRVVPGSFDASTRCPDEIIRRIRLGASFGPGPPRLLDTYQTQTDRFLIPPFSWTMQQLRFALVMRHRSDLEILLTTSTSPSAEGPDFVATQKSRSLVPPLWDKIAILFPLSSVSIQCMPNVIELVLYRFPIFDS</sequence>